<keyword evidence="1" id="KW-0812">Transmembrane</keyword>
<dbReference type="RefSeq" id="WP_132922542.1">
    <property type="nucleotide sequence ID" value="NZ_SJOI01000001.1"/>
</dbReference>
<evidence type="ECO:0000313" key="3">
    <source>
        <dbReference type="Proteomes" id="UP000294555"/>
    </source>
</evidence>
<feature type="transmembrane region" description="Helical" evidence="1">
    <location>
        <begin position="161"/>
        <end position="179"/>
    </location>
</feature>
<dbReference type="Proteomes" id="UP000294555">
    <property type="component" value="Unassembled WGS sequence"/>
</dbReference>
<dbReference type="EMBL" id="SJOI01000001">
    <property type="protein sequence ID" value="TCL03698.1"/>
    <property type="molecule type" value="Genomic_DNA"/>
</dbReference>
<keyword evidence="1" id="KW-1133">Transmembrane helix</keyword>
<reference evidence="2 3" key="1">
    <citation type="submission" date="2019-02" db="EMBL/GenBank/DDBJ databases">
        <title>Investigation of anaerobic lignin degradation for improved lignocellulosic biofuels.</title>
        <authorList>
            <person name="Deangelis K."/>
        </authorList>
    </citation>
    <scope>NUCLEOTIDE SEQUENCE [LARGE SCALE GENOMIC DNA]</scope>
    <source>
        <strain evidence="2 3">159R</strain>
    </source>
</reference>
<accession>A0A4V2Q2P9</accession>
<comment type="caution">
    <text evidence="2">The sequence shown here is derived from an EMBL/GenBank/DDBJ whole genome shotgun (WGS) entry which is preliminary data.</text>
</comment>
<keyword evidence="3" id="KW-1185">Reference proteome</keyword>
<feature type="transmembrane region" description="Helical" evidence="1">
    <location>
        <begin position="22"/>
        <end position="44"/>
    </location>
</feature>
<protein>
    <submittedName>
        <fullName evidence="2">Uncharacterized protein</fullName>
    </submittedName>
</protein>
<evidence type="ECO:0000256" key="1">
    <source>
        <dbReference type="SAM" id="Phobius"/>
    </source>
</evidence>
<gene>
    <name evidence="2" type="ORF">EZJ58_1776</name>
</gene>
<dbReference type="AlphaFoldDB" id="A0A4V2Q2P9"/>
<keyword evidence="1" id="KW-0472">Membrane</keyword>
<feature type="transmembrane region" description="Helical" evidence="1">
    <location>
        <begin position="56"/>
        <end position="78"/>
    </location>
</feature>
<sequence>MHGLYDVFEKLYFKSFEDRERIISRVQINFTIYMGMLTVIFYMLRMLDHDEKKFPLIIFFIILLSCLISLLTSIYFTYKTLCDKYNYHYFTSFYEMSKYLARLHEYRNNMHEYNITDNNEFSLEDINFIIKSNIFAIIGKCSDENNRINKNRMFFVRKSMLWLWFSGALFVMTSAIFAVTDLDVSSPRKDTLVKDRAVADEIKNFGQHVIDEMRSIMRNDEKNKLDMSKNPHEKAISQQRYVDLKPTLPVPPTYQIITESYDFKKWTED</sequence>
<evidence type="ECO:0000313" key="2">
    <source>
        <dbReference type="EMBL" id="TCL03698.1"/>
    </source>
</evidence>
<organism evidence="2 3">
    <name type="scientific">Sodalis ligni</name>
    <dbReference type="NCBI Taxonomy" id="2697027"/>
    <lineage>
        <taxon>Bacteria</taxon>
        <taxon>Pseudomonadati</taxon>
        <taxon>Pseudomonadota</taxon>
        <taxon>Gammaproteobacteria</taxon>
        <taxon>Enterobacterales</taxon>
        <taxon>Bruguierivoracaceae</taxon>
        <taxon>Sodalis</taxon>
    </lineage>
</organism>
<name>A0A4V2Q2P9_9GAMM</name>
<dbReference type="OrthoDB" id="6889461at2"/>
<proteinExistence type="predicted"/>